<dbReference type="SUPFAM" id="SSF50985">
    <property type="entry name" value="RCC1/BLIP-II"/>
    <property type="match status" value="2"/>
</dbReference>
<keyword evidence="7" id="KW-0597">Phosphoprotein</keyword>
<keyword evidence="10" id="KW-0677">Repeat</keyword>
<dbReference type="OMA" id="AMYSSEM"/>
<keyword evidence="18" id="KW-1185">Reference proteome</keyword>
<feature type="compositionally biased region" description="Polar residues" evidence="16">
    <location>
        <begin position="520"/>
        <end position="543"/>
    </location>
</feature>
<proteinExistence type="inferred from homology"/>
<dbReference type="InterPro" id="IPR000408">
    <property type="entry name" value="Reg_chr_condens"/>
</dbReference>
<evidence type="ECO:0000256" key="14">
    <source>
        <dbReference type="ARBA" id="ARBA00022842"/>
    </source>
</evidence>
<name>A0A8B8A2X4_ACAPL</name>
<keyword evidence="12" id="KW-0418">Kinase</keyword>
<keyword evidence="8" id="KW-0808">Transferase</keyword>
<dbReference type="Gene3D" id="2.130.10.30">
    <property type="entry name" value="Regulator of chromosome condensation 1/beta-lactamase-inhibitor protein II"/>
    <property type="match status" value="2"/>
</dbReference>
<evidence type="ECO:0000256" key="13">
    <source>
        <dbReference type="ARBA" id="ARBA00022840"/>
    </source>
</evidence>
<evidence type="ECO:0000256" key="16">
    <source>
        <dbReference type="SAM" id="MobiDB-lite"/>
    </source>
</evidence>
<keyword evidence="5" id="KW-0963">Cytoplasm</keyword>
<dbReference type="SUPFAM" id="SSF56112">
    <property type="entry name" value="Protein kinase-like (PK-like)"/>
    <property type="match status" value="1"/>
</dbReference>
<feature type="repeat" description="RCC1" evidence="15">
    <location>
        <begin position="172"/>
        <end position="226"/>
    </location>
</feature>
<dbReference type="KEGG" id="aplc:110990565"/>
<dbReference type="InterPro" id="IPR058923">
    <property type="entry name" value="RCC1-like_dom"/>
</dbReference>
<evidence type="ECO:0000256" key="1">
    <source>
        <dbReference type="ARBA" id="ARBA00001946"/>
    </source>
</evidence>
<dbReference type="PRINTS" id="PR00633">
    <property type="entry name" value="RCCNDNSATION"/>
</dbReference>
<organism evidence="18 19">
    <name type="scientific">Acanthaster planci</name>
    <name type="common">Crown-of-thorns starfish</name>
    <dbReference type="NCBI Taxonomy" id="133434"/>
    <lineage>
        <taxon>Eukaryota</taxon>
        <taxon>Metazoa</taxon>
        <taxon>Echinodermata</taxon>
        <taxon>Eleutherozoa</taxon>
        <taxon>Asterozoa</taxon>
        <taxon>Asteroidea</taxon>
        <taxon>Valvatacea</taxon>
        <taxon>Valvatida</taxon>
        <taxon>Acanthasteridae</taxon>
        <taxon>Acanthaster</taxon>
    </lineage>
</organism>
<evidence type="ECO:0000256" key="3">
    <source>
        <dbReference type="ARBA" id="ARBA00010886"/>
    </source>
</evidence>
<feature type="domain" description="Protein kinase" evidence="17">
    <location>
        <begin position="1"/>
        <end position="91"/>
    </location>
</feature>
<evidence type="ECO:0000313" key="18">
    <source>
        <dbReference type="Proteomes" id="UP000694845"/>
    </source>
</evidence>
<dbReference type="Gene3D" id="1.10.510.10">
    <property type="entry name" value="Transferase(Phosphotransferase) domain 1"/>
    <property type="match status" value="1"/>
</dbReference>
<dbReference type="InterPro" id="IPR011009">
    <property type="entry name" value="Kinase-like_dom_sf"/>
</dbReference>
<dbReference type="PROSITE" id="PS00626">
    <property type="entry name" value="RCC1_2"/>
    <property type="match status" value="2"/>
</dbReference>
<dbReference type="EC" id="2.7.11.1" evidence="4"/>
<dbReference type="AlphaFoldDB" id="A0A8B8A2X4"/>
<comment type="subcellular location">
    <subcellularLocation>
        <location evidence="2">Cytoplasm</location>
    </subcellularLocation>
</comment>
<dbReference type="OrthoDB" id="248923at2759"/>
<feature type="non-terminal residue" evidence="19">
    <location>
        <position position="758"/>
    </location>
</feature>
<dbReference type="Pfam" id="PF13540">
    <property type="entry name" value="RCC1_2"/>
    <property type="match status" value="1"/>
</dbReference>
<feature type="repeat" description="RCC1" evidence="15">
    <location>
        <begin position="400"/>
        <end position="452"/>
    </location>
</feature>
<dbReference type="Proteomes" id="UP000694845">
    <property type="component" value="Unplaced"/>
</dbReference>
<keyword evidence="11" id="KW-0547">Nucleotide-binding</keyword>
<feature type="repeat" description="RCC1" evidence="15">
    <location>
        <begin position="453"/>
        <end position="511"/>
    </location>
</feature>
<feature type="repeat" description="RCC1" evidence="15">
    <location>
        <begin position="281"/>
        <end position="332"/>
    </location>
</feature>
<gene>
    <name evidence="19" type="primary">LOC110990565</name>
</gene>
<reference evidence="19" key="1">
    <citation type="submission" date="2025-08" db="UniProtKB">
        <authorList>
            <consortium name="RefSeq"/>
        </authorList>
    </citation>
    <scope>IDENTIFICATION</scope>
</reference>
<evidence type="ECO:0000259" key="17">
    <source>
        <dbReference type="PROSITE" id="PS50011"/>
    </source>
</evidence>
<dbReference type="PANTHER" id="PTHR44535">
    <property type="entry name" value="PROTEIN CBG16200"/>
    <property type="match status" value="1"/>
</dbReference>
<evidence type="ECO:0000256" key="2">
    <source>
        <dbReference type="ARBA" id="ARBA00004496"/>
    </source>
</evidence>
<keyword evidence="13" id="KW-0067">ATP-binding</keyword>
<evidence type="ECO:0000256" key="9">
    <source>
        <dbReference type="ARBA" id="ARBA00022723"/>
    </source>
</evidence>
<comment type="similarity">
    <text evidence="3">Belongs to the protein kinase superfamily. NEK Ser/Thr protein kinase family. NIMA subfamily.</text>
</comment>
<dbReference type="GO" id="GO:0005737">
    <property type="term" value="C:cytoplasm"/>
    <property type="evidence" value="ECO:0007669"/>
    <property type="project" value="UniProtKB-SubCell"/>
</dbReference>
<evidence type="ECO:0000256" key="7">
    <source>
        <dbReference type="ARBA" id="ARBA00022553"/>
    </source>
</evidence>
<dbReference type="InterPro" id="IPR000719">
    <property type="entry name" value="Prot_kinase_dom"/>
</dbReference>
<dbReference type="RefSeq" id="XP_022111310.1">
    <property type="nucleotide sequence ID" value="XM_022255618.1"/>
</dbReference>
<dbReference type="GO" id="GO:0046872">
    <property type="term" value="F:metal ion binding"/>
    <property type="evidence" value="ECO:0007669"/>
    <property type="project" value="UniProtKB-KW"/>
</dbReference>
<evidence type="ECO:0000256" key="6">
    <source>
        <dbReference type="ARBA" id="ARBA00022527"/>
    </source>
</evidence>
<feature type="repeat" description="RCC1" evidence="15">
    <location>
        <begin position="227"/>
        <end position="280"/>
    </location>
</feature>
<evidence type="ECO:0000256" key="12">
    <source>
        <dbReference type="ARBA" id="ARBA00022777"/>
    </source>
</evidence>
<feature type="repeat" description="RCC1" evidence="15">
    <location>
        <begin position="333"/>
        <end position="399"/>
    </location>
</feature>
<keyword evidence="9" id="KW-0479">Metal-binding</keyword>
<feature type="region of interest" description="Disordered" evidence="16">
    <location>
        <begin position="519"/>
        <end position="543"/>
    </location>
</feature>
<keyword evidence="6" id="KW-0723">Serine/threonine-protein kinase</keyword>
<keyword evidence="14" id="KW-0460">Magnesium</keyword>
<accession>A0A8B8A2X4</accession>
<protein>
    <recommendedName>
        <fullName evidence="4">non-specific serine/threonine protein kinase</fullName>
        <ecNumber evidence="4">2.7.11.1</ecNumber>
    </recommendedName>
</protein>
<dbReference type="CTD" id="91754"/>
<dbReference type="InterPro" id="IPR009091">
    <property type="entry name" value="RCC1/BLIP-II"/>
</dbReference>
<dbReference type="GO" id="GO:0005524">
    <property type="term" value="F:ATP binding"/>
    <property type="evidence" value="ECO:0007669"/>
    <property type="project" value="UniProtKB-KW"/>
</dbReference>
<dbReference type="PROSITE" id="PS50012">
    <property type="entry name" value="RCC1_3"/>
    <property type="match status" value="6"/>
</dbReference>
<evidence type="ECO:0000256" key="15">
    <source>
        <dbReference type="PROSITE-ProRule" id="PRU00235"/>
    </source>
</evidence>
<dbReference type="InterPro" id="IPR051997">
    <property type="entry name" value="STK_NEK"/>
</dbReference>
<dbReference type="PANTHER" id="PTHR44535:SF1">
    <property type="entry name" value="SERINE_THREONINE-PROTEIN KINASE NEK9"/>
    <property type="match status" value="1"/>
</dbReference>
<evidence type="ECO:0000256" key="8">
    <source>
        <dbReference type="ARBA" id="ARBA00022679"/>
    </source>
</evidence>
<evidence type="ECO:0000256" key="5">
    <source>
        <dbReference type="ARBA" id="ARBA00022490"/>
    </source>
</evidence>
<evidence type="ECO:0000256" key="10">
    <source>
        <dbReference type="ARBA" id="ARBA00022737"/>
    </source>
</evidence>
<comment type="cofactor">
    <cofactor evidence="1">
        <name>Mg(2+)</name>
        <dbReference type="ChEBI" id="CHEBI:18420"/>
    </cofactor>
</comment>
<dbReference type="GeneID" id="110990565"/>
<dbReference type="Pfam" id="PF00069">
    <property type="entry name" value="Pkinase"/>
    <property type="match status" value="1"/>
</dbReference>
<evidence type="ECO:0000256" key="11">
    <source>
        <dbReference type="ARBA" id="ARBA00022741"/>
    </source>
</evidence>
<dbReference type="Pfam" id="PF25390">
    <property type="entry name" value="WD40_RLD"/>
    <property type="match status" value="1"/>
</dbReference>
<dbReference type="GO" id="GO:0004674">
    <property type="term" value="F:protein serine/threonine kinase activity"/>
    <property type="evidence" value="ECO:0007669"/>
    <property type="project" value="UniProtKB-KW"/>
</dbReference>
<evidence type="ECO:0000313" key="19">
    <source>
        <dbReference type="RefSeq" id="XP_022111310.1"/>
    </source>
</evidence>
<dbReference type="PROSITE" id="PS50011">
    <property type="entry name" value="PROTEIN_KINASE_DOM"/>
    <property type="match status" value="1"/>
</dbReference>
<sequence length="758" mass="82805">MSPELMRGQQYDIKSDIWAIGCVLYELLSLRRSFDASNPLKLVWEIVQKEIDTDSLDAMYSSEMKSLVRQLLSKDPEKRPTAVELLRHLVTEATNETMEKKVWSLNASSRKARIASSTATETIPVVTSKTSEVYYWGGGRLTPYKLEIFKKGNAALQVAAGNLHFAAVTVEKELFTWANVQGGQALVGQLGHGDTACYKNPKKVESLQNVRAVSCGEEFTACVTDDGELYTFGSDYYGCLGCDNAEGDEVTEPILVELFSSKPVEQVSCGESHIVALTKDKEVYSWGCGEFGRLGLGSEDDHSLPQKVHICGNKTICSVCAGFDGTFFVTTDGKVLACGSNENNKLGFNTVTKGLKKRQVKESYDIPCKDIPAIVKPLNRYHIMSVSTGKDHSAVIDDTGRLITFGLNKHGQLGVGDCKPRSGVNKISGVLSSKQVLRAACGDGFTVIATKDNQIYSFGNVESGRLGIPVDPSLTHRKKMAVPTPKPIFGSLHFVSDVSCRHWHCIVIVEKVLKSKTIRSPHQDSFTSSRGSQLSEPSQDDSVFTSESYISDNADSEGAVTCNEDEQDVLAITGSSDTNSRKGDDSMPPWLAEELENAEFIPLESESDSPPDPINPSVINQPPHDLQHLDCPTHNPAVAPPVAMLSTSHDQRSLDASSISVGFATSQVTHGIPFSVPPLCLDGLSGSGDSIRLQMIRDRERDEELEALNQRVIHLEAENKKVRKYTCFNHLLPGNPVSSTMGFYTEPGCLKWDKRAGP</sequence>
<evidence type="ECO:0000256" key="4">
    <source>
        <dbReference type="ARBA" id="ARBA00012513"/>
    </source>
</evidence>